<evidence type="ECO:0000259" key="1">
    <source>
        <dbReference type="Pfam" id="PF13304"/>
    </source>
</evidence>
<dbReference type="EMBL" id="CP000083">
    <property type="protein sequence ID" value="AAZ26602.1"/>
    <property type="molecule type" value="Genomic_DNA"/>
</dbReference>
<dbReference type="STRING" id="167879.CPS_0493"/>
<proteinExistence type="predicted"/>
<dbReference type="Pfam" id="PF13304">
    <property type="entry name" value="AAA_21"/>
    <property type="match status" value="1"/>
</dbReference>
<name>Q489L3_COLP3</name>
<dbReference type="HOGENOM" id="CLU_042523_0_0_6"/>
<protein>
    <recommendedName>
        <fullName evidence="1">ATPase AAA-type core domain-containing protein</fullName>
    </recommendedName>
</protein>
<reference evidence="2" key="1">
    <citation type="journal article" date="2005" name="Proc. Natl. Acad. Sci. U.S.A.">
        <title>The psychrophilic lifestyle as revealed by the genome sequence of Colwellia psychrerythraea 34H through genomic and proteomic analyses.</title>
        <authorList>
            <person name="Methe B.A."/>
            <person name="Nelson K.E."/>
            <person name="Deming J.W."/>
            <person name="Momen B."/>
            <person name="Melamud E."/>
            <person name="Zhang X."/>
            <person name="Moult J."/>
            <person name="Madupu R."/>
            <person name="Nelson W.C."/>
            <person name="Dodson R.J."/>
            <person name="Brinkac L.M."/>
            <person name="Daugherty S.C."/>
            <person name="Durkin A.S."/>
            <person name="DeBoy R.T."/>
            <person name="Kolonay J.F."/>
            <person name="Sullivan S.A."/>
            <person name="Zhou L."/>
            <person name="Davidsen T.M."/>
            <person name="Wu M."/>
            <person name="Huston A.L."/>
            <person name="Lewis M."/>
            <person name="Weaver B."/>
            <person name="Weidman J.F."/>
            <person name="Khouri H."/>
            <person name="Utterback T.R."/>
            <person name="Feldblyum T.V."/>
            <person name="Fraser C.M."/>
        </authorList>
    </citation>
    <scope>NUCLEOTIDE SEQUENCE [LARGE SCALE GENOMIC DNA]</scope>
    <source>
        <strain evidence="2">34H</strain>
    </source>
</reference>
<evidence type="ECO:0000313" key="2">
    <source>
        <dbReference type="EMBL" id="AAZ26602.1"/>
    </source>
</evidence>
<dbReference type="KEGG" id="cps:CPS_0493"/>
<dbReference type="InterPro" id="IPR027417">
    <property type="entry name" value="P-loop_NTPase"/>
</dbReference>
<organism evidence="2 3">
    <name type="scientific">Colwellia psychrerythraea (strain 34H / ATCC BAA-681)</name>
    <name type="common">Vibrio psychroerythus</name>
    <dbReference type="NCBI Taxonomy" id="167879"/>
    <lineage>
        <taxon>Bacteria</taxon>
        <taxon>Pseudomonadati</taxon>
        <taxon>Pseudomonadota</taxon>
        <taxon>Gammaproteobacteria</taxon>
        <taxon>Alteromonadales</taxon>
        <taxon>Colwelliaceae</taxon>
        <taxon>Colwellia</taxon>
    </lineage>
</organism>
<dbReference type="Gene3D" id="3.40.50.300">
    <property type="entry name" value="P-loop containing nucleotide triphosphate hydrolases"/>
    <property type="match status" value="1"/>
</dbReference>
<dbReference type="InterPro" id="IPR003959">
    <property type="entry name" value="ATPase_AAA_core"/>
</dbReference>
<dbReference type="Proteomes" id="UP000000547">
    <property type="component" value="Chromosome"/>
</dbReference>
<evidence type="ECO:0000313" key="3">
    <source>
        <dbReference type="Proteomes" id="UP000000547"/>
    </source>
</evidence>
<dbReference type="InterPro" id="IPR051396">
    <property type="entry name" value="Bact_Antivir_Def_Nuclease"/>
</dbReference>
<gene>
    <name evidence="2" type="ordered locus">CPS_0493</name>
</gene>
<sequence>MSFELNGTNHKFISNECNDLDNKYTFLVGENGSGKTECLVQIINSLNRYQLQHEQHEQHRDMLDKHLENRYKSSLVDFKIKSNLVFEKKDEKISISFEKTDAPREIIGFDGKKINLNQNSFRYIYNFKTSATVCNKADYDKESSIIAISESPYNKFPILQSDSYFNYYNIGVNTEEKNEYLNHQSDDYVHPKVKQLTMSICGSLSEHHKTNFSHLFRMLGFSEKIKFTLKIKDSFKYLNNNSKELAERVVSNRYRDTRFSSVGKNTEKEIESKKNQDKTEIIKAIDGLHKLEPNLFTIESNQYHDSMNRELDFDIDFNSYTLMTGYVKTLIEYDVLFVSNIYFYNLKFEKQSIDSSRLSSGQLCVLNLIFGISSKILNNSLILIDEPEISLHPHWQSNIISVIHNSFKNYTACHFIIATHSPHIISNVIKNNSSLVLMENSENNNLANDIINTEYGCQGWTVEEILHDIMGMSDTRTDEYHQRIKEFEVAIEQDNYLLAKASFTELDNLLHPNNHLRKLLKLDLVSVKSEVE</sequence>
<dbReference type="GO" id="GO:0016887">
    <property type="term" value="F:ATP hydrolysis activity"/>
    <property type="evidence" value="ECO:0007669"/>
    <property type="project" value="InterPro"/>
</dbReference>
<accession>Q489L3</accession>
<dbReference type="AlphaFoldDB" id="Q489L3"/>
<dbReference type="PANTHER" id="PTHR43581">
    <property type="entry name" value="ATP/GTP PHOSPHATASE"/>
    <property type="match status" value="1"/>
</dbReference>
<dbReference type="GO" id="GO:0005524">
    <property type="term" value="F:ATP binding"/>
    <property type="evidence" value="ECO:0007669"/>
    <property type="project" value="InterPro"/>
</dbReference>
<dbReference type="SUPFAM" id="SSF52540">
    <property type="entry name" value="P-loop containing nucleoside triphosphate hydrolases"/>
    <property type="match status" value="1"/>
</dbReference>
<feature type="domain" description="ATPase AAA-type core" evidence="1">
    <location>
        <begin position="268"/>
        <end position="426"/>
    </location>
</feature>
<dbReference type="PANTHER" id="PTHR43581:SF2">
    <property type="entry name" value="EXCINUCLEASE ATPASE SUBUNIT"/>
    <property type="match status" value="1"/>
</dbReference>